<name>A0A3B4H695_9CICH</name>
<evidence type="ECO:0000313" key="1">
    <source>
        <dbReference type="Ensembl" id="ENSPNYP00000031332.1"/>
    </source>
</evidence>
<proteinExistence type="predicted"/>
<accession>A0A3B4H695</accession>
<sequence>LFFSLAEHWLSKWPCSTIDYLPAALTGEDVQTLPLLLGHHVFCEQMLLHIRSVSSLKLNIYFASIASCPVVIRSSLLIFSVFSCRLTPSLANIPSSAFKQSCHFSSFQLVIQSSCSISGIYTCCLCGGVVITGLPVEGQYSEF</sequence>
<reference evidence="1" key="1">
    <citation type="submission" date="2023-09" db="UniProtKB">
        <authorList>
            <consortium name="Ensembl"/>
        </authorList>
    </citation>
    <scope>IDENTIFICATION</scope>
</reference>
<organism evidence="1">
    <name type="scientific">Pundamilia nyererei</name>
    <dbReference type="NCBI Taxonomy" id="303518"/>
    <lineage>
        <taxon>Eukaryota</taxon>
        <taxon>Metazoa</taxon>
        <taxon>Chordata</taxon>
        <taxon>Craniata</taxon>
        <taxon>Vertebrata</taxon>
        <taxon>Euteleostomi</taxon>
        <taxon>Actinopterygii</taxon>
        <taxon>Neopterygii</taxon>
        <taxon>Teleostei</taxon>
        <taxon>Neoteleostei</taxon>
        <taxon>Acanthomorphata</taxon>
        <taxon>Ovalentaria</taxon>
        <taxon>Cichlomorphae</taxon>
        <taxon>Cichliformes</taxon>
        <taxon>Cichlidae</taxon>
        <taxon>African cichlids</taxon>
        <taxon>Pseudocrenilabrinae</taxon>
        <taxon>Haplochromini</taxon>
        <taxon>Pundamilia</taxon>
    </lineage>
</organism>
<protein>
    <submittedName>
        <fullName evidence="1">Uncharacterized protein</fullName>
    </submittedName>
</protein>
<dbReference type="Ensembl" id="ENSPNYT00000032084.1">
    <property type="protein sequence ID" value="ENSPNYP00000031332.1"/>
    <property type="gene ID" value="ENSPNYG00000023627.1"/>
</dbReference>
<dbReference type="AlphaFoldDB" id="A0A3B4H695"/>